<proteinExistence type="predicted"/>
<dbReference type="PANTHER" id="PTHR48059:SF30">
    <property type="entry name" value="OS06G0587000 PROTEIN"/>
    <property type="match status" value="1"/>
</dbReference>
<dbReference type="Gene3D" id="3.80.10.10">
    <property type="entry name" value="Ribonuclease Inhibitor"/>
    <property type="match status" value="1"/>
</dbReference>
<dbReference type="SUPFAM" id="SSF52058">
    <property type="entry name" value="L domain-like"/>
    <property type="match status" value="1"/>
</dbReference>
<dbReference type="InterPro" id="IPR032675">
    <property type="entry name" value="LRR_dom_sf"/>
</dbReference>
<dbReference type="EMBL" id="HBEL01013820">
    <property type="protein sequence ID" value="CAD8410471.1"/>
    <property type="molecule type" value="Transcribed_RNA"/>
</dbReference>
<evidence type="ECO:0000256" key="2">
    <source>
        <dbReference type="SAM" id="SignalP"/>
    </source>
</evidence>
<feature type="signal peptide" evidence="2">
    <location>
        <begin position="1"/>
        <end position="22"/>
    </location>
</feature>
<dbReference type="InterPro" id="IPR051848">
    <property type="entry name" value="PGIP"/>
</dbReference>
<comment type="subcellular location">
    <subcellularLocation>
        <location evidence="1">Cell envelope</location>
    </subcellularLocation>
</comment>
<gene>
    <name evidence="3" type="ORF">PINE0816_LOCUS6594</name>
</gene>
<keyword evidence="2" id="KW-0732">Signal</keyword>
<dbReference type="PANTHER" id="PTHR48059">
    <property type="entry name" value="POLYGALACTURONASE INHIBITOR 1"/>
    <property type="match status" value="1"/>
</dbReference>
<evidence type="ECO:0000313" key="3">
    <source>
        <dbReference type="EMBL" id="CAD8410471.1"/>
    </source>
</evidence>
<accession>A0A7S0C3M5</accession>
<evidence type="ECO:0000256" key="1">
    <source>
        <dbReference type="ARBA" id="ARBA00004196"/>
    </source>
</evidence>
<name>A0A7S0C3M5_9STRA</name>
<reference evidence="3" key="1">
    <citation type="submission" date="2021-01" db="EMBL/GenBank/DDBJ databases">
        <authorList>
            <person name="Corre E."/>
            <person name="Pelletier E."/>
            <person name="Niang G."/>
            <person name="Scheremetjew M."/>
            <person name="Finn R."/>
            <person name="Kale V."/>
            <person name="Holt S."/>
            <person name="Cochrane G."/>
            <person name="Meng A."/>
            <person name="Brown T."/>
            <person name="Cohen L."/>
        </authorList>
    </citation>
    <scope>NUCLEOTIDE SEQUENCE</scope>
    <source>
        <strain evidence="3">CCAP1064/1</strain>
    </source>
</reference>
<protein>
    <submittedName>
        <fullName evidence="3">Uncharacterized protein</fullName>
    </submittedName>
</protein>
<sequence length="110" mass="12169">MCATQILLTFFLLFIGSENLSGTIPSELGLLTELMDLNLAINNLSGEVPVSLSNISTLNEVYLYWNDLTGSMEHFCTNNKEYIYLSADCFGRHKKNKTGIECSCCDACSP</sequence>
<feature type="chain" id="PRO_5030799176" evidence="2">
    <location>
        <begin position="23"/>
        <end position="110"/>
    </location>
</feature>
<dbReference type="AlphaFoldDB" id="A0A7S0C3M5"/>
<organism evidence="3">
    <name type="scientific">Proboscia inermis</name>
    <dbReference type="NCBI Taxonomy" id="420281"/>
    <lineage>
        <taxon>Eukaryota</taxon>
        <taxon>Sar</taxon>
        <taxon>Stramenopiles</taxon>
        <taxon>Ochrophyta</taxon>
        <taxon>Bacillariophyta</taxon>
        <taxon>Coscinodiscophyceae</taxon>
        <taxon>Rhizosoleniophycidae</taxon>
        <taxon>Rhizosoleniales</taxon>
        <taxon>Rhizosoleniaceae</taxon>
        <taxon>Proboscia</taxon>
    </lineage>
</organism>